<proteinExistence type="predicted"/>
<protein>
    <submittedName>
        <fullName evidence="1">Uncharacterized protein</fullName>
    </submittedName>
</protein>
<organism evidence="1 2">
    <name type="scientific">Rothia endophytica</name>
    <dbReference type="NCBI Taxonomy" id="1324766"/>
    <lineage>
        <taxon>Bacteria</taxon>
        <taxon>Bacillati</taxon>
        <taxon>Actinomycetota</taxon>
        <taxon>Actinomycetes</taxon>
        <taxon>Micrococcales</taxon>
        <taxon>Micrococcaceae</taxon>
        <taxon>Rothia</taxon>
    </lineage>
</organism>
<sequence length="57" mass="6260">MDKMRADKLCAGHSSATYSSLGGVTVQVNVFDRGAHPFKPQLAGDVHLSWALRFTKR</sequence>
<name>A0ABP9BE64_9MICC</name>
<reference evidence="2" key="1">
    <citation type="journal article" date="2019" name="Int. J. Syst. Evol. Microbiol.">
        <title>The Global Catalogue of Microorganisms (GCM) 10K type strain sequencing project: providing services to taxonomists for standard genome sequencing and annotation.</title>
        <authorList>
            <consortium name="The Broad Institute Genomics Platform"/>
            <consortium name="The Broad Institute Genome Sequencing Center for Infectious Disease"/>
            <person name="Wu L."/>
            <person name="Ma J."/>
        </authorList>
    </citation>
    <scope>NUCLEOTIDE SEQUENCE [LARGE SCALE GENOMIC DNA]</scope>
    <source>
        <strain evidence="2">JCM 18541</strain>
    </source>
</reference>
<dbReference type="Proteomes" id="UP001500187">
    <property type="component" value="Unassembled WGS sequence"/>
</dbReference>
<evidence type="ECO:0000313" key="2">
    <source>
        <dbReference type="Proteomes" id="UP001500187"/>
    </source>
</evidence>
<evidence type="ECO:0000313" key="1">
    <source>
        <dbReference type="EMBL" id="GAA4794223.1"/>
    </source>
</evidence>
<dbReference type="EMBL" id="BAABKP010000001">
    <property type="protein sequence ID" value="GAA4794223.1"/>
    <property type="molecule type" value="Genomic_DNA"/>
</dbReference>
<comment type="caution">
    <text evidence="1">The sequence shown here is derived from an EMBL/GenBank/DDBJ whole genome shotgun (WGS) entry which is preliminary data.</text>
</comment>
<gene>
    <name evidence="1" type="ORF">GCM10023352_11330</name>
</gene>
<accession>A0ABP9BE64</accession>
<keyword evidence="2" id="KW-1185">Reference proteome</keyword>